<feature type="compositionally biased region" description="Basic and acidic residues" evidence="1">
    <location>
        <begin position="522"/>
        <end position="532"/>
    </location>
</feature>
<sequence>MVSNSKILTVSYGTFSCTLEGFDDSFDTMKAIAEYFRDLAADDRYFGAEPPSPDAEMLARIAEREISRRVEAHGTDGKIHLKAETRSLPQAEPVAPAPAAPKARQAAPEKDAPAEADAFRSATPEMTAPAPAAAQDAESEATVKPAPAPAPAPSAAQADSIADKLRRIRAVAAPAGGATAVSGFDEDEHAQDFMAGEAEFQPMPEDTQSDTNPANEEKAAEPQSTEAADAEDDLLASDMAQDIAPEADGDPVVEADTPDEEAAPQAAITEAAEPQAERADEIPAQTSIEPDSEIAAQSDDDILSRLSSDVTDDTSDMTDDAGDATAETAETAEDEDDDLEAMLRAAESDRAATQDEDVLFDAFDDEGEADDSDGDDTLAQLMADAMAPDAGKEDAPVADSAEDIPAEATASEPETIEDDEAPQRPLAARVIKMKRADLDAALAGGDFEEEMEPAALSPLSAEAEADLQRELAEVEAELHNARAPEASIPEVEHAPEPTESEQASDAEGAGATDTDAEAIPAEQEKTRAKRLDTPASDAQAARIFEEADSQLGTPESSERRSAIQHLRAAVAATRAERRAGGAMQADVDDQPYRNDLQTAVRPRRPRPVASGGTPRPNAAPAARPAPLKLVAEQRIDTDVAPVRPRRITRADISAQPAQQHPGASQSKPTQDAPDFAAFAEQMGASDLTELLEAAAAYMADIEGMPQFSRPMLMQKLREAQDEDFSREDGLRSFGQLLRAGKLRKLKGGRFAVTDETEYRQSA</sequence>
<accession>A0A1N7GA82</accession>
<dbReference type="Proteomes" id="UP000186019">
    <property type="component" value="Unassembled WGS sequence"/>
</dbReference>
<reference evidence="3" key="1">
    <citation type="submission" date="2017-01" db="EMBL/GenBank/DDBJ databases">
        <authorList>
            <person name="Varghese N."/>
            <person name="Submissions S."/>
        </authorList>
    </citation>
    <scope>NUCLEOTIDE SEQUENCE [LARGE SCALE GENOMIC DNA]</scope>
    <source>
        <strain evidence="3">DSM 29590</strain>
    </source>
</reference>
<keyword evidence="3" id="KW-1185">Reference proteome</keyword>
<feature type="region of interest" description="Disordered" evidence="1">
    <location>
        <begin position="444"/>
        <end position="673"/>
    </location>
</feature>
<dbReference type="AlphaFoldDB" id="A0A1N7GA82"/>
<dbReference type="OrthoDB" id="7798282at2"/>
<feature type="compositionally biased region" description="Low complexity" evidence="1">
    <location>
        <begin position="614"/>
        <end position="626"/>
    </location>
</feature>
<dbReference type="RefSeq" id="WP_076532827.1">
    <property type="nucleotide sequence ID" value="NZ_FOAC01000001.1"/>
</dbReference>
<evidence type="ECO:0008006" key="4">
    <source>
        <dbReference type="Google" id="ProtNLM"/>
    </source>
</evidence>
<organism evidence="2 3">
    <name type="scientific">Roseovarius nanhaiticus</name>
    <dbReference type="NCBI Taxonomy" id="573024"/>
    <lineage>
        <taxon>Bacteria</taxon>
        <taxon>Pseudomonadati</taxon>
        <taxon>Pseudomonadota</taxon>
        <taxon>Alphaproteobacteria</taxon>
        <taxon>Rhodobacterales</taxon>
        <taxon>Roseobacteraceae</taxon>
        <taxon>Roseovarius</taxon>
    </lineage>
</organism>
<proteinExistence type="predicted"/>
<feature type="compositionally biased region" description="Low complexity" evidence="1">
    <location>
        <begin position="453"/>
        <end position="462"/>
    </location>
</feature>
<feature type="compositionally biased region" description="Polar residues" evidence="1">
    <location>
        <begin position="655"/>
        <end position="669"/>
    </location>
</feature>
<feature type="region of interest" description="Disordered" evidence="1">
    <location>
        <begin position="85"/>
        <end position="161"/>
    </location>
</feature>
<dbReference type="STRING" id="573024.SAMN05216208_0307"/>
<dbReference type="EMBL" id="FTNV01000001">
    <property type="protein sequence ID" value="SIS09491.1"/>
    <property type="molecule type" value="Genomic_DNA"/>
</dbReference>
<feature type="compositionally biased region" description="Low complexity" evidence="1">
    <location>
        <begin position="263"/>
        <end position="274"/>
    </location>
</feature>
<feature type="region of interest" description="Disordered" evidence="1">
    <location>
        <begin position="385"/>
        <end position="428"/>
    </location>
</feature>
<protein>
    <recommendedName>
        <fullName evidence="4">Chemotaxis protein CheA</fullName>
    </recommendedName>
</protein>
<feature type="compositionally biased region" description="Low complexity" evidence="1">
    <location>
        <begin position="122"/>
        <end position="142"/>
    </location>
</feature>
<gene>
    <name evidence="2" type="ORF">SAMN05421666_1829</name>
</gene>
<name>A0A1N7GA82_9RHOB</name>
<evidence type="ECO:0000313" key="2">
    <source>
        <dbReference type="EMBL" id="SIS09491.1"/>
    </source>
</evidence>
<evidence type="ECO:0000256" key="1">
    <source>
        <dbReference type="SAM" id="MobiDB-lite"/>
    </source>
</evidence>
<feature type="compositionally biased region" description="Basic and acidic residues" evidence="1">
    <location>
        <begin position="466"/>
        <end position="482"/>
    </location>
</feature>
<feature type="region of interest" description="Disordered" evidence="1">
    <location>
        <begin position="175"/>
        <end position="338"/>
    </location>
</feature>
<feature type="compositionally biased region" description="Acidic residues" evidence="1">
    <location>
        <begin position="310"/>
        <end position="322"/>
    </location>
</feature>
<feature type="compositionally biased region" description="Acidic residues" evidence="1">
    <location>
        <begin position="245"/>
        <end position="262"/>
    </location>
</feature>
<dbReference type="PROSITE" id="PS51257">
    <property type="entry name" value="PROKAR_LIPOPROTEIN"/>
    <property type="match status" value="1"/>
</dbReference>
<evidence type="ECO:0000313" key="3">
    <source>
        <dbReference type="Proteomes" id="UP000186019"/>
    </source>
</evidence>